<keyword evidence="11" id="KW-1185">Reference proteome</keyword>
<evidence type="ECO:0000313" key="11">
    <source>
        <dbReference type="Proteomes" id="UP000683360"/>
    </source>
</evidence>
<dbReference type="InterPro" id="IPR010909">
    <property type="entry name" value="PLAC"/>
</dbReference>
<dbReference type="Proteomes" id="UP000683360">
    <property type="component" value="Unassembled WGS sequence"/>
</dbReference>
<evidence type="ECO:0000256" key="8">
    <source>
        <dbReference type="SAM" id="Phobius"/>
    </source>
</evidence>
<feature type="compositionally biased region" description="Basic and acidic residues" evidence="7">
    <location>
        <begin position="556"/>
        <end position="570"/>
    </location>
</feature>
<dbReference type="AlphaFoldDB" id="A0A8S3R9K4"/>
<protein>
    <submittedName>
        <fullName evidence="10">Thrombospondin type-1 domain-containing protein 4</fullName>
    </submittedName>
</protein>
<dbReference type="Gene3D" id="2.20.100.10">
    <property type="entry name" value="Thrombospondin type-1 (TSP1) repeat"/>
    <property type="match status" value="6"/>
</dbReference>
<evidence type="ECO:0000256" key="4">
    <source>
        <dbReference type="ARBA" id="ARBA00022737"/>
    </source>
</evidence>
<feature type="compositionally biased region" description="Polar residues" evidence="7">
    <location>
        <begin position="448"/>
        <end position="460"/>
    </location>
</feature>
<feature type="disulfide bond" evidence="6">
    <location>
        <begin position="138"/>
        <end position="150"/>
    </location>
</feature>
<dbReference type="PRINTS" id="PR01857">
    <property type="entry name" value="ADAMTSFAMILY"/>
</dbReference>
<feature type="disulfide bond" evidence="6">
    <location>
        <begin position="127"/>
        <end position="165"/>
    </location>
</feature>
<dbReference type="GO" id="GO:0006508">
    <property type="term" value="P:proteolysis"/>
    <property type="evidence" value="ECO:0007669"/>
    <property type="project" value="TreeGrafter"/>
</dbReference>
<dbReference type="GO" id="GO:0005576">
    <property type="term" value="C:extracellular region"/>
    <property type="evidence" value="ECO:0007669"/>
    <property type="project" value="UniProtKB-SubCell"/>
</dbReference>
<dbReference type="Pfam" id="PF00090">
    <property type="entry name" value="TSP_1"/>
    <property type="match status" value="1"/>
</dbReference>
<dbReference type="GO" id="GO:0004222">
    <property type="term" value="F:metalloendopeptidase activity"/>
    <property type="evidence" value="ECO:0007669"/>
    <property type="project" value="TreeGrafter"/>
</dbReference>
<evidence type="ECO:0000256" key="5">
    <source>
        <dbReference type="ARBA" id="ARBA00023157"/>
    </source>
</evidence>
<dbReference type="InterPro" id="IPR010294">
    <property type="entry name" value="ADAMTS_spacer1"/>
</dbReference>
<dbReference type="Pfam" id="PF19236">
    <property type="entry name" value="ADAMTS_CR_3"/>
    <property type="match status" value="1"/>
</dbReference>
<feature type="compositionally biased region" description="Basic and acidic residues" evidence="7">
    <location>
        <begin position="517"/>
        <end position="533"/>
    </location>
</feature>
<evidence type="ECO:0000256" key="1">
    <source>
        <dbReference type="ARBA" id="ARBA00004613"/>
    </source>
</evidence>
<keyword evidence="8" id="KW-1133">Transmembrane helix</keyword>
<evidence type="ECO:0000256" key="6">
    <source>
        <dbReference type="PIRSR" id="PIRSR613273-3"/>
    </source>
</evidence>
<evidence type="ECO:0000256" key="3">
    <source>
        <dbReference type="ARBA" id="ARBA00022729"/>
    </source>
</evidence>
<name>A0A8S3R9K4_MYTED</name>
<evidence type="ECO:0000259" key="9">
    <source>
        <dbReference type="PROSITE" id="PS50900"/>
    </source>
</evidence>
<feature type="region of interest" description="Disordered" evidence="7">
    <location>
        <begin position="402"/>
        <end position="570"/>
    </location>
</feature>
<dbReference type="GO" id="GO:0031012">
    <property type="term" value="C:extracellular matrix"/>
    <property type="evidence" value="ECO:0007669"/>
    <property type="project" value="TreeGrafter"/>
</dbReference>
<keyword evidence="5 6" id="KW-1015">Disulfide bond</keyword>
<accession>A0A8S3R9K4</accession>
<dbReference type="InterPro" id="IPR013273">
    <property type="entry name" value="ADAMTS/ADAMTS-like"/>
</dbReference>
<organism evidence="10 11">
    <name type="scientific">Mytilus edulis</name>
    <name type="common">Blue mussel</name>
    <dbReference type="NCBI Taxonomy" id="6550"/>
    <lineage>
        <taxon>Eukaryota</taxon>
        <taxon>Metazoa</taxon>
        <taxon>Spiralia</taxon>
        <taxon>Lophotrochozoa</taxon>
        <taxon>Mollusca</taxon>
        <taxon>Bivalvia</taxon>
        <taxon>Autobranchia</taxon>
        <taxon>Pteriomorphia</taxon>
        <taxon>Mytilida</taxon>
        <taxon>Mytiloidea</taxon>
        <taxon>Mytilidae</taxon>
        <taxon>Mytilinae</taxon>
        <taxon>Mytilus</taxon>
    </lineage>
</organism>
<keyword evidence="8" id="KW-0812">Transmembrane</keyword>
<dbReference type="PANTHER" id="PTHR13723">
    <property type="entry name" value="ADAMTS A DISINTEGRIN AND METALLOPROTEASE WITH THROMBOSPONDIN MOTIFS PROTEASE"/>
    <property type="match status" value="1"/>
</dbReference>
<keyword evidence="4" id="KW-0677">Repeat</keyword>
<proteinExistence type="predicted"/>
<dbReference type="SMART" id="SM00209">
    <property type="entry name" value="TSP1"/>
    <property type="match status" value="7"/>
</dbReference>
<feature type="disulfide bond" evidence="6">
    <location>
        <begin position="123"/>
        <end position="160"/>
    </location>
</feature>
<gene>
    <name evidence="10" type="ORF">MEDL_18969</name>
</gene>
<dbReference type="Pfam" id="PF05986">
    <property type="entry name" value="ADAMTS_spacer1"/>
    <property type="match status" value="1"/>
</dbReference>
<comment type="caution">
    <text evidence="10">The sequence shown here is derived from an EMBL/GenBank/DDBJ whole genome shotgun (WGS) entry which is preliminary data.</text>
</comment>
<feature type="domain" description="PLAC" evidence="9">
    <location>
        <begin position="1003"/>
        <end position="1040"/>
    </location>
</feature>
<dbReference type="SUPFAM" id="SSF82895">
    <property type="entry name" value="TSP-1 type 1 repeat"/>
    <property type="match status" value="6"/>
</dbReference>
<reference evidence="10" key="1">
    <citation type="submission" date="2021-03" db="EMBL/GenBank/DDBJ databases">
        <authorList>
            <person name="Bekaert M."/>
        </authorList>
    </citation>
    <scope>NUCLEOTIDE SEQUENCE</scope>
</reference>
<keyword evidence="2" id="KW-0964">Secreted</keyword>
<keyword evidence="8" id="KW-0472">Membrane</keyword>
<feature type="compositionally biased region" description="Basic and acidic residues" evidence="7">
    <location>
        <begin position="490"/>
        <end position="511"/>
    </location>
</feature>
<dbReference type="EMBL" id="CAJPWZ010000961">
    <property type="protein sequence ID" value="CAG2204532.1"/>
    <property type="molecule type" value="Genomic_DNA"/>
</dbReference>
<feature type="compositionally biased region" description="Basic and acidic residues" evidence="7">
    <location>
        <begin position="461"/>
        <end position="481"/>
    </location>
</feature>
<dbReference type="PROSITE" id="PS50900">
    <property type="entry name" value="PLAC"/>
    <property type="match status" value="1"/>
</dbReference>
<dbReference type="Pfam" id="PF08686">
    <property type="entry name" value="PLAC"/>
    <property type="match status" value="1"/>
</dbReference>
<feature type="region of interest" description="Disordered" evidence="7">
    <location>
        <begin position="1"/>
        <end position="27"/>
    </location>
</feature>
<dbReference type="InterPro" id="IPR045371">
    <property type="entry name" value="ADAMTS_CR_3"/>
</dbReference>
<dbReference type="InterPro" id="IPR036383">
    <property type="entry name" value="TSP1_rpt_sf"/>
</dbReference>
<dbReference type="GO" id="GO:0030198">
    <property type="term" value="P:extracellular matrix organization"/>
    <property type="evidence" value="ECO:0007669"/>
    <property type="project" value="InterPro"/>
</dbReference>
<comment type="subcellular location">
    <subcellularLocation>
        <location evidence="1">Secreted</location>
    </subcellularLocation>
</comment>
<sequence length="1040" mass="118063">MKKLHVSDSQDSETNPNTKTQTQTQSLDPVGFIGKSLNDTLKVQFFKMDTRKGKYSFPLTHGRRYNVAWEDKFNWLRYSCMLVYIGFISLLHVGHTEARRKRNAHRRHNNHLDWSGWTEWSSCTAQCGTGAAYRERHCIDRRMRAYSNKCHGKRHQFKICNTQDCTQGQETLREQLCSKHNNDVIGGKRYRWLPYLLHSARCELTCKAGGQGFYNSFKDLIINGTTCSNDGSSVCVEGVCHKFGCDGIVGSKVTKDICGVCDGDGSTCKMVQDVYEDDKLKYGYNLVTIIPSGATAINVTQLRIGRNYLALKLKNGQYIINGHRRLSAPGQYEGAGTTFTYKNRASKHCPGECLLADGPTNEDLEVMLLYFGRNTGVLYKFGYPIDRNGMLKYQDLSLANGNSGNSIRIEGGEKRQSSTTNYLSNGFSDRNNRNYDDNGNNDYYNAVLGNSGNRNTQSNGHPDRRGNTDSNRNQDRNRNTDSNRNPVRNRNQDRNRNQERNRNQDRNRNTDPNRNADWNRNRDRNTNRNDGTRNRYTNNRGLPQTERYDATVVIEESQRRPDRNQPKDKMEKSYYISSISGGKNLPIPAYTQSFPFMDKMKDKMHKNGILANGQNDPMYQKTGALSDNGRKPIIVSDPLDPQTAPVIYNWRVIGYTDCNRTCGSGIQHPIVKCVRASKEVLETHCRRLPRPDENPRDCNTQGCPASWEASPWTSCSTTCDDGMQIRNISCLKEVADSLFLESTLDECSHLDAPKTFRHCKVEDCFKWSSDQWSECSTNCGEGLKTRTVNCTSADGNIVNDIYCNSTDMPPEEEGCYSTTCEEYEYSAAWYSTSWEEQCPVTCGVSKQRRRVVCVSENPSGPDCEEGRKPEDERECRARQNCNGYWFSGPWLQCNSTCGEGTRSRQVLCLRENGNTAYEVIPNSYCDMDERPVEHEICKSSSCPPEWFMTEWSQCSVTCGKGERSRDVLCIDTDNREVNACDITMKPSNSEECGTNPCNSYTDPSERCEDTYPNCPLVIQAGMCKHEGYRAVCCQSCLSHN</sequence>
<feature type="compositionally biased region" description="Polar residues" evidence="7">
    <location>
        <begin position="9"/>
        <end position="19"/>
    </location>
</feature>
<evidence type="ECO:0000313" key="10">
    <source>
        <dbReference type="EMBL" id="CAG2204532.1"/>
    </source>
</evidence>
<dbReference type="InterPro" id="IPR000884">
    <property type="entry name" value="TSP1_rpt"/>
</dbReference>
<dbReference type="FunFam" id="2.60.120.830:FF:000001">
    <property type="entry name" value="A disintegrin and metalloproteinase with thrombospondin motifs 1"/>
    <property type="match status" value="1"/>
</dbReference>
<keyword evidence="3" id="KW-0732">Signal</keyword>
<dbReference type="Gene3D" id="2.60.120.830">
    <property type="match status" value="1"/>
</dbReference>
<feature type="transmembrane region" description="Helical" evidence="8">
    <location>
        <begin position="75"/>
        <end position="93"/>
    </location>
</feature>
<dbReference type="FunFam" id="2.20.100.10:FF:000005">
    <property type="entry name" value="ADAM metallopeptidase with thrombospondin type 1 motif 9"/>
    <property type="match status" value="2"/>
</dbReference>
<dbReference type="Pfam" id="PF19030">
    <property type="entry name" value="TSP1_ADAMTS"/>
    <property type="match status" value="5"/>
</dbReference>
<evidence type="ECO:0000256" key="7">
    <source>
        <dbReference type="SAM" id="MobiDB-lite"/>
    </source>
</evidence>
<dbReference type="PANTHER" id="PTHR13723:SF281">
    <property type="entry name" value="PAPILIN"/>
    <property type="match status" value="1"/>
</dbReference>
<feature type="compositionally biased region" description="Polar residues" evidence="7">
    <location>
        <begin position="417"/>
        <end position="428"/>
    </location>
</feature>
<evidence type="ECO:0000256" key="2">
    <source>
        <dbReference type="ARBA" id="ARBA00022525"/>
    </source>
</evidence>
<dbReference type="PROSITE" id="PS50092">
    <property type="entry name" value="TSP1"/>
    <property type="match status" value="6"/>
</dbReference>
<dbReference type="OrthoDB" id="10062690at2759"/>
<dbReference type="InterPro" id="IPR050439">
    <property type="entry name" value="ADAMTS_ADAMTS-like"/>
</dbReference>